<feature type="compositionally biased region" description="Pro residues" evidence="1">
    <location>
        <begin position="352"/>
        <end position="369"/>
    </location>
</feature>
<organism evidence="2 3">
    <name type="scientific">Merluccius polli</name>
    <name type="common">Benguela hake</name>
    <name type="synonym">Merluccius cadenati</name>
    <dbReference type="NCBI Taxonomy" id="89951"/>
    <lineage>
        <taxon>Eukaryota</taxon>
        <taxon>Metazoa</taxon>
        <taxon>Chordata</taxon>
        <taxon>Craniata</taxon>
        <taxon>Vertebrata</taxon>
        <taxon>Euteleostomi</taxon>
        <taxon>Actinopterygii</taxon>
        <taxon>Neopterygii</taxon>
        <taxon>Teleostei</taxon>
        <taxon>Neoteleostei</taxon>
        <taxon>Acanthomorphata</taxon>
        <taxon>Zeiogadaria</taxon>
        <taxon>Gadariae</taxon>
        <taxon>Gadiformes</taxon>
        <taxon>Gadoidei</taxon>
        <taxon>Merlucciidae</taxon>
        <taxon>Merluccius</taxon>
    </lineage>
</organism>
<feature type="compositionally biased region" description="Low complexity" evidence="1">
    <location>
        <begin position="626"/>
        <end position="639"/>
    </location>
</feature>
<feature type="region of interest" description="Disordered" evidence="1">
    <location>
        <begin position="294"/>
        <end position="317"/>
    </location>
</feature>
<feature type="compositionally biased region" description="Basic and acidic residues" evidence="1">
    <location>
        <begin position="63"/>
        <end position="76"/>
    </location>
</feature>
<accession>A0AA47MI03</accession>
<feature type="region of interest" description="Disordered" evidence="1">
    <location>
        <begin position="614"/>
        <end position="654"/>
    </location>
</feature>
<protein>
    <submittedName>
        <fullName evidence="2">Uncharacterized protein</fullName>
    </submittedName>
</protein>
<sequence length="795" mass="86982">MVRTLLERQRRGVVAESLSRLQREVGLEDKTPQVIVLKQKGIGLAVKCSSLGEQKDNGTSPQAHEEVHELRRKESSLQRLKRSLRTQREERIRTLAHTTGKTEDSISRELLQLANRNAQQGQTGIKPPLAAEVVIQLDKADEQTKDPSDEENLPSGTHDNVITNPSDDDIDIETVEDNGSLTEDDRKCLVTAFRTLRSALNTKTRTRLKLLDQAFSVICELEKEEQRFERMKVALKRQRSTLINNISARSGENVAKENLGEHRRSNKKILDKLQSITAKQRELEEMRSKALPEVASTPLDLTTRIPPPQPQAPQAAQMGLQLPLPTSITHNALVQRNRRRTFPNILIRKKPSPQPPPQPHPSLPSPPPSAAQSGEAAAPPGHSTLTPAELVSFVRALPGQQVLSLNPMASGPGALPPNPAGPFPTLVYLVPPPTDLQQLQENATEQLGPLPHLQTPLSAGPSSLLGQYPTRPSSLLCHYPTRPSSLLCHYPTRPPSLLCHYPTRPPSLLCHYPTRPPSLLCHYPTRPSSLLGHYPTRPSALLGHYRTRPSLLGHYPTRPSSLLGHYPTRPFSLLGHYPTRPFTLLGQYPTRPPSVLGQYSINWPSFLGRLGANVKLSPSRPPTETQPGSLSPEEQQQQQQEEEQEEERGEVEGEGLSSLLNELSFLNQNHTPPADQPLFSSVPRPLCSSLGGGVGGGGGGAREPLLKPSLSNEDLMEAARVNGHMQSADGPEPNGYAALHYPQCSSKGDTLTPPPLLQMKVGGAKLSKSTNERAAGAWKPMPRLAAMGVKGGPPT</sequence>
<proteinExistence type="predicted"/>
<dbReference type="EMBL" id="JAOPHQ010004035">
    <property type="protein sequence ID" value="KAK0140667.1"/>
    <property type="molecule type" value="Genomic_DNA"/>
</dbReference>
<evidence type="ECO:0000313" key="2">
    <source>
        <dbReference type="EMBL" id="KAK0140667.1"/>
    </source>
</evidence>
<feature type="region of interest" description="Disordered" evidence="1">
    <location>
        <begin position="141"/>
        <end position="170"/>
    </location>
</feature>
<gene>
    <name evidence="2" type="ORF">N1851_022337</name>
</gene>
<comment type="caution">
    <text evidence="2">The sequence shown here is derived from an EMBL/GenBank/DDBJ whole genome shotgun (WGS) entry which is preliminary data.</text>
</comment>
<evidence type="ECO:0000313" key="3">
    <source>
        <dbReference type="Proteomes" id="UP001174136"/>
    </source>
</evidence>
<evidence type="ECO:0000256" key="1">
    <source>
        <dbReference type="SAM" id="MobiDB-lite"/>
    </source>
</evidence>
<feature type="compositionally biased region" description="Acidic residues" evidence="1">
    <location>
        <begin position="640"/>
        <end position="653"/>
    </location>
</feature>
<dbReference type="AlphaFoldDB" id="A0AA47MI03"/>
<feature type="compositionally biased region" description="Low complexity" evidence="1">
    <location>
        <begin position="370"/>
        <end position="380"/>
    </location>
</feature>
<reference evidence="2" key="1">
    <citation type="journal article" date="2023" name="Front. Mar. Sci.">
        <title>A new Merluccius polli reference genome to investigate the effects of global change in West African waters.</title>
        <authorList>
            <person name="Mateo J.L."/>
            <person name="Blanco-Fernandez C."/>
            <person name="Garcia-Vazquez E."/>
            <person name="Machado-Schiaffino G."/>
        </authorList>
    </citation>
    <scope>NUCLEOTIDE SEQUENCE</scope>
    <source>
        <strain evidence="2">C29</strain>
        <tissue evidence="2">Fin</tissue>
    </source>
</reference>
<feature type="compositionally biased region" description="Polar residues" evidence="1">
    <location>
        <begin position="154"/>
        <end position="165"/>
    </location>
</feature>
<dbReference type="Proteomes" id="UP001174136">
    <property type="component" value="Unassembled WGS sequence"/>
</dbReference>
<name>A0AA47MI03_MERPO</name>
<keyword evidence="3" id="KW-1185">Reference proteome</keyword>
<feature type="region of interest" description="Disordered" evidence="1">
    <location>
        <begin position="53"/>
        <end position="84"/>
    </location>
</feature>
<feature type="region of interest" description="Disordered" evidence="1">
    <location>
        <begin position="347"/>
        <end position="385"/>
    </location>
</feature>